<dbReference type="InterPro" id="IPR011993">
    <property type="entry name" value="PH-like_dom_sf"/>
</dbReference>
<dbReference type="AlphaFoldDB" id="A0A9P1ITA9"/>
<dbReference type="Gene3D" id="2.30.29.30">
    <property type="entry name" value="Pleckstrin-homology domain (PH domain)/Phosphotyrosine-binding domain (PTB)"/>
    <property type="match status" value="1"/>
</dbReference>
<evidence type="ECO:0000313" key="3">
    <source>
        <dbReference type="Proteomes" id="UP001152747"/>
    </source>
</evidence>
<comment type="caution">
    <text evidence="2">The sequence shown here is derived from an EMBL/GenBank/DDBJ whole genome shotgun (WGS) entry which is preliminary data.</text>
</comment>
<dbReference type="Gene3D" id="1.10.472.80">
    <property type="entry name" value="Ypt/Rab-GAP domain of gyp1p, domain 3"/>
    <property type="match status" value="1"/>
</dbReference>
<dbReference type="OrthoDB" id="17687at2759"/>
<dbReference type="SMART" id="SM00568">
    <property type="entry name" value="GRAM"/>
    <property type="match status" value="1"/>
</dbReference>
<dbReference type="FunFam" id="1.10.472.80:FF:000069">
    <property type="entry name" value="TBC (Tre-2/Bub2/Cdc16) domain family"/>
    <property type="match status" value="1"/>
</dbReference>
<keyword evidence="3" id="KW-1185">Reference proteome</keyword>
<dbReference type="Gene3D" id="1.10.10.750">
    <property type="entry name" value="Ypt/Rab-GAP domain of gyp1p, domain 1"/>
    <property type="match status" value="1"/>
</dbReference>
<gene>
    <name evidence="2" type="ORF">CAMP_LOCUS12531</name>
</gene>
<dbReference type="InterPro" id="IPR000195">
    <property type="entry name" value="Rab-GAP-TBC_dom"/>
</dbReference>
<accession>A0A9P1ITA9</accession>
<dbReference type="GO" id="GO:0005096">
    <property type="term" value="F:GTPase activator activity"/>
    <property type="evidence" value="ECO:0007669"/>
    <property type="project" value="TreeGrafter"/>
</dbReference>
<organism evidence="2 3">
    <name type="scientific">Caenorhabditis angaria</name>
    <dbReference type="NCBI Taxonomy" id="860376"/>
    <lineage>
        <taxon>Eukaryota</taxon>
        <taxon>Metazoa</taxon>
        <taxon>Ecdysozoa</taxon>
        <taxon>Nematoda</taxon>
        <taxon>Chromadorea</taxon>
        <taxon>Rhabditida</taxon>
        <taxon>Rhabditina</taxon>
        <taxon>Rhabditomorpha</taxon>
        <taxon>Rhabditoidea</taxon>
        <taxon>Rhabditidae</taxon>
        <taxon>Peloderinae</taxon>
        <taxon>Caenorhabditis</taxon>
    </lineage>
</organism>
<dbReference type="InterPro" id="IPR035969">
    <property type="entry name" value="Rab-GAP_TBC_sf"/>
</dbReference>
<evidence type="ECO:0000313" key="2">
    <source>
        <dbReference type="EMBL" id="CAI5449894.1"/>
    </source>
</evidence>
<reference evidence="2" key="1">
    <citation type="submission" date="2022-11" db="EMBL/GenBank/DDBJ databases">
        <authorList>
            <person name="Kikuchi T."/>
        </authorList>
    </citation>
    <scope>NUCLEOTIDE SEQUENCE</scope>
    <source>
        <strain evidence="2">PS1010</strain>
    </source>
</reference>
<dbReference type="SMART" id="SM00164">
    <property type="entry name" value="TBC"/>
    <property type="match status" value="1"/>
</dbReference>
<dbReference type="PANTHER" id="PTHR47219">
    <property type="entry name" value="RAB GTPASE-ACTIVATING PROTEIN 1-LIKE"/>
    <property type="match status" value="1"/>
</dbReference>
<dbReference type="EMBL" id="CANHGI010000004">
    <property type="protein sequence ID" value="CAI5449894.1"/>
    <property type="molecule type" value="Genomic_DNA"/>
</dbReference>
<name>A0A9P1ITA9_9PELO</name>
<dbReference type="InterPro" id="IPR050302">
    <property type="entry name" value="Rab_GAP_TBC_domain"/>
</dbReference>
<dbReference type="Pfam" id="PF00566">
    <property type="entry name" value="RabGAP-TBC"/>
    <property type="match status" value="1"/>
</dbReference>
<protein>
    <recommendedName>
        <fullName evidence="1">Rab-GAP TBC domain-containing protein</fullName>
    </recommendedName>
</protein>
<dbReference type="InterPro" id="IPR004182">
    <property type="entry name" value="GRAM"/>
</dbReference>
<dbReference type="FunFam" id="1.10.8.270:FF:000002">
    <property type="entry name" value="TBC1 domain family member 9B"/>
    <property type="match status" value="1"/>
</dbReference>
<dbReference type="PANTHER" id="PTHR47219:SF6">
    <property type="entry name" value="RAB GTPASE-ACTIVATING PROTEIN 1"/>
    <property type="match status" value="1"/>
</dbReference>
<dbReference type="Gene3D" id="1.10.8.270">
    <property type="entry name" value="putative rabgap domain of human tbc1 domain family member 14 like domains"/>
    <property type="match status" value="1"/>
</dbReference>
<proteinExistence type="predicted"/>
<evidence type="ECO:0000259" key="1">
    <source>
        <dbReference type="PROSITE" id="PS50086"/>
    </source>
</evidence>
<dbReference type="GO" id="GO:0031267">
    <property type="term" value="F:small GTPase binding"/>
    <property type="evidence" value="ECO:0007669"/>
    <property type="project" value="TreeGrafter"/>
</dbReference>
<feature type="domain" description="Rab-GAP TBC" evidence="1">
    <location>
        <begin position="173"/>
        <end position="360"/>
    </location>
</feature>
<dbReference type="Proteomes" id="UP001152747">
    <property type="component" value="Unassembled WGS sequence"/>
</dbReference>
<dbReference type="SUPFAM" id="SSF47923">
    <property type="entry name" value="Ypt/Rab-GAP domain of gyp1p"/>
    <property type="match status" value="2"/>
</dbReference>
<dbReference type="Pfam" id="PF02893">
    <property type="entry name" value="GRAM"/>
    <property type="match status" value="1"/>
</dbReference>
<dbReference type="PROSITE" id="PS50086">
    <property type="entry name" value="TBC_RABGAP"/>
    <property type="match status" value="1"/>
</dbReference>
<sequence length="525" mass="59360">MDGDTDCRLFTPFDRRHVPGKLFVSANFICFASRTERLVSIVIPMVEVSTIEECSPVSSSQTTQGVLLCLKNGSTVIFSAIPDRDRVLSKLTVFLERGKIERSMVKGRSGSTSSSSTSSFDNLVWDFPLIEKYPFGADASEKCKEKWEKYLQEYGNNVCMYRTVELHRLLLEGVPLQLRGQIWMICSGASAEMAMNPGYYKELLHKNQGVYSVALDEIERDLHRSLPEHPAFQKGPGIDALRRILTAYAFRNPNIGYCQAMNIVGSVLLLFAKEEEAFWLLVAICERLLPDYYNTKVVGALVDQGVFSELVEKLLPSVGSKLIGLGLDDMVALSWFLTVFLSAIKFDAAVRILDLFFFEGAKLMFQVALEMLKENESLICQSQDDGEILMNLAKYTDSIYEGNLDEKEAENLTSTSILADLEEATTSIMNFMTISDEKPLPKIAIGELLKKSYQNFGYCFNNETIDNLRLKNRLKVVQNLEDNQMRSIIKSIGKDCRFTNEELEKLYNVVKVSEFWGRKIEKLVS</sequence>